<gene>
    <name evidence="3" type="ORF">THAPSDRAFT_5882</name>
</gene>
<dbReference type="EMBL" id="CM000643">
    <property type="protein sequence ID" value="EED91022.1"/>
    <property type="molecule type" value="Genomic_DNA"/>
</dbReference>
<name>B8C4X8_THAPS</name>
<evidence type="ECO:0000313" key="4">
    <source>
        <dbReference type="Proteomes" id="UP000001449"/>
    </source>
</evidence>
<dbReference type="InParanoid" id="B8C4X8"/>
<reference evidence="3 4" key="2">
    <citation type="journal article" date="2008" name="Nature">
        <title>The Phaeodactylum genome reveals the evolutionary history of diatom genomes.</title>
        <authorList>
            <person name="Bowler C."/>
            <person name="Allen A.E."/>
            <person name="Badger J.H."/>
            <person name="Grimwood J."/>
            <person name="Jabbari K."/>
            <person name="Kuo A."/>
            <person name="Maheswari U."/>
            <person name="Martens C."/>
            <person name="Maumus F."/>
            <person name="Otillar R.P."/>
            <person name="Rayko E."/>
            <person name="Salamov A."/>
            <person name="Vandepoele K."/>
            <person name="Beszteri B."/>
            <person name="Gruber A."/>
            <person name="Heijde M."/>
            <person name="Katinka M."/>
            <person name="Mock T."/>
            <person name="Valentin K."/>
            <person name="Verret F."/>
            <person name="Berges J.A."/>
            <person name="Brownlee C."/>
            <person name="Cadoret J.P."/>
            <person name="Chiovitti A."/>
            <person name="Choi C.J."/>
            <person name="Coesel S."/>
            <person name="De Martino A."/>
            <person name="Detter J.C."/>
            <person name="Durkin C."/>
            <person name="Falciatore A."/>
            <person name="Fournet J."/>
            <person name="Haruta M."/>
            <person name="Huysman M.J."/>
            <person name="Jenkins B.D."/>
            <person name="Jiroutova K."/>
            <person name="Jorgensen R.E."/>
            <person name="Joubert Y."/>
            <person name="Kaplan A."/>
            <person name="Kroger N."/>
            <person name="Kroth P.G."/>
            <person name="La Roche J."/>
            <person name="Lindquist E."/>
            <person name="Lommer M."/>
            <person name="Martin-Jezequel V."/>
            <person name="Lopez P.J."/>
            <person name="Lucas S."/>
            <person name="Mangogna M."/>
            <person name="McGinnis K."/>
            <person name="Medlin L.K."/>
            <person name="Montsant A."/>
            <person name="Oudot-Le Secq M.P."/>
            <person name="Napoli C."/>
            <person name="Obornik M."/>
            <person name="Parker M.S."/>
            <person name="Petit J.L."/>
            <person name="Porcel B.M."/>
            <person name="Poulsen N."/>
            <person name="Robison M."/>
            <person name="Rychlewski L."/>
            <person name="Rynearson T.A."/>
            <person name="Schmutz J."/>
            <person name="Shapiro H."/>
            <person name="Siaut M."/>
            <person name="Stanley M."/>
            <person name="Sussman M.R."/>
            <person name="Taylor A.R."/>
            <person name="Vardi A."/>
            <person name="von Dassow P."/>
            <person name="Vyverman W."/>
            <person name="Willis A."/>
            <person name="Wyrwicz L.S."/>
            <person name="Rokhsar D.S."/>
            <person name="Weissenbach J."/>
            <person name="Armbrust E.V."/>
            <person name="Green B.R."/>
            <person name="Van de Peer Y."/>
            <person name="Grigoriev I.V."/>
        </authorList>
    </citation>
    <scope>NUCLEOTIDE SEQUENCE [LARGE SCALE GENOMIC DNA]</scope>
    <source>
        <strain evidence="3 4">CCMP1335</strain>
    </source>
</reference>
<dbReference type="PaxDb" id="35128-Thaps5882"/>
<dbReference type="Proteomes" id="UP000001449">
    <property type="component" value="Chromosome 6"/>
</dbReference>
<dbReference type="KEGG" id="tps:THAPSDRAFT_5882"/>
<proteinExistence type="predicted"/>
<feature type="chain" id="PRO_5002869447" evidence="2">
    <location>
        <begin position="17"/>
        <end position="232"/>
    </location>
</feature>
<feature type="region of interest" description="Disordered" evidence="1">
    <location>
        <begin position="42"/>
        <end position="93"/>
    </location>
</feature>
<feature type="compositionally biased region" description="Basic residues" evidence="1">
    <location>
        <begin position="42"/>
        <end position="54"/>
    </location>
</feature>
<evidence type="ECO:0000256" key="1">
    <source>
        <dbReference type="SAM" id="MobiDB-lite"/>
    </source>
</evidence>
<dbReference type="HOGENOM" id="CLU_1196982_0_0_1"/>
<dbReference type="eggNOG" id="ENOG502SFB2">
    <property type="taxonomic scope" value="Eukaryota"/>
</dbReference>
<keyword evidence="2" id="KW-0732">Signal</keyword>
<feature type="signal peptide" evidence="2">
    <location>
        <begin position="1"/>
        <end position="16"/>
    </location>
</feature>
<dbReference type="GeneID" id="7448368"/>
<organism evidence="3 4">
    <name type="scientific">Thalassiosira pseudonana</name>
    <name type="common">Marine diatom</name>
    <name type="synonym">Cyclotella nana</name>
    <dbReference type="NCBI Taxonomy" id="35128"/>
    <lineage>
        <taxon>Eukaryota</taxon>
        <taxon>Sar</taxon>
        <taxon>Stramenopiles</taxon>
        <taxon>Ochrophyta</taxon>
        <taxon>Bacillariophyta</taxon>
        <taxon>Coscinodiscophyceae</taxon>
        <taxon>Thalassiosirophycidae</taxon>
        <taxon>Thalassiosirales</taxon>
        <taxon>Thalassiosiraceae</taxon>
        <taxon>Thalassiosira</taxon>
    </lineage>
</organism>
<keyword evidence="4" id="KW-1185">Reference proteome</keyword>
<protein>
    <submittedName>
        <fullName evidence="3">Uncharacterized protein</fullName>
    </submittedName>
</protein>
<accession>B8C4X8</accession>
<evidence type="ECO:0000313" key="3">
    <source>
        <dbReference type="EMBL" id="EED91022.1"/>
    </source>
</evidence>
<dbReference type="RefSeq" id="XP_002290915.1">
    <property type="nucleotide sequence ID" value="XM_002290879.1"/>
</dbReference>
<feature type="compositionally biased region" description="Gly residues" evidence="1">
    <location>
        <begin position="55"/>
        <end position="90"/>
    </location>
</feature>
<reference evidence="3 4" key="1">
    <citation type="journal article" date="2004" name="Science">
        <title>The genome of the diatom Thalassiosira pseudonana: ecology, evolution, and metabolism.</title>
        <authorList>
            <person name="Armbrust E.V."/>
            <person name="Berges J.A."/>
            <person name="Bowler C."/>
            <person name="Green B.R."/>
            <person name="Martinez D."/>
            <person name="Putnam N.H."/>
            <person name="Zhou S."/>
            <person name="Allen A.E."/>
            <person name="Apt K.E."/>
            <person name="Bechner M."/>
            <person name="Brzezinski M.A."/>
            <person name="Chaal B.K."/>
            <person name="Chiovitti A."/>
            <person name="Davis A.K."/>
            <person name="Demarest M.S."/>
            <person name="Detter J.C."/>
            <person name="Glavina T."/>
            <person name="Goodstein D."/>
            <person name="Hadi M.Z."/>
            <person name="Hellsten U."/>
            <person name="Hildebrand M."/>
            <person name="Jenkins B.D."/>
            <person name="Jurka J."/>
            <person name="Kapitonov V.V."/>
            <person name="Kroger N."/>
            <person name="Lau W.W."/>
            <person name="Lane T.W."/>
            <person name="Larimer F.W."/>
            <person name="Lippmeier J.C."/>
            <person name="Lucas S."/>
            <person name="Medina M."/>
            <person name="Montsant A."/>
            <person name="Obornik M."/>
            <person name="Parker M.S."/>
            <person name="Palenik B."/>
            <person name="Pazour G.J."/>
            <person name="Richardson P.M."/>
            <person name="Rynearson T.A."/>
            <person name="Saito M.A."/>
            <person name="Schwartz D.C."/>
            <person name="Thamatrakoln K."/>
            <person name="Valentin K."/>
            <person name="Vardi A."/>
            <person name="Wilkerson F.P."/>
            <person name="Rokhsar D.S."/>
        </authorList>
    </citation>
    <scope>NUCLEOTIDE SEQUENCE [LARGE SCALE GENOMIC DNA]</scope>
    <source>
        <strain evidence="3 4">CCMP1335</strain>
    </source>
</reference>
<dbReference type="AlphaFoldDB" id="B8C4X8"/>
<sequence length="232" mass="24706">MMTKSVLFVLFVQSLAVSSLTNSRNVASSENESSSWMLFPRRMRGGRRGGRGKGKGGMGGGGRWGNGNGGGGGMGGGGGKGMGGGGGSGMSGSAHEVIQSLFDNHDLINREVHETDTGVEAYTYSDDFEVAGWLQEHVQQMMELMESGGRIRGWDDLFALAAEYHDLNQLSIQNEDNGVRIVHAVNDNVDGDARVCITDLIHEHAGVVSNFVKKGKEEAMLNHEVPDTCAGF</sequence>
<evidence type="ECO:0000256" key="2">
    <source>
        <dbReference type="SAM" id="SignalP"/>
    </source>
</evidence>